<dbReference type="InterPro" id="IPR008701">
    <property type="entry name" value="NPP1"/>
</dbReference>
<comment type="similarity">
    <text evidence="2">Belongs to the Necrosis inducing protein (NPP1) family.</text>
</comment>
<dbReference type="PANTHER" id="PTHR33657">
    <property type="entry name" value="DOMAIN PROTEIN, PUTATIVE (AFU_ORTHOLOGUE AFUA_5G00600)-RELATED"/>
    <property type="match status" value="1"/>
</dbReference>
<sequence>MQLLAVVMAGFLASARAEVLAYNSVVPIPETEATTNANTLALKFKPQLNIKSGCHPFPAVDEEGNTNAGLALYSFKKCDSPSLGSQIYGRAATYEDSYAIMYAWYFPRDRKVAFGHRHAWENIIVWLERKGGTKAKISAVSSSIDDGLYFTIVPPTSDMVDENSVKIQYREKVFSHYVNVTTVAGDFQDLVMWNDLPSAARTALNLYDFGSATVPFNEDTFLDNLKEAYPW</sequence>
<dbReference type="PIRSF" id="PIRSF029958">
    <property type="entry name" value="Necrosis-inducing_protein"/>
    <property type="match status" value="1"/>
</dbReference>
<evidence type="ECO:0000256" key="2">
    <source>
        <dbReference type="ARBA" id="ARBA00009520"/>
    </source>
</evidence>
<evidence type="ECO:0000313" key="7">
    <source>
        <dbReference type="Proteomes" id="UP000709295"/>
    </source>
</evidence>
<keyword evidence="5" id="KW-0732">Signal</keyword>
<evidence type="ECO:0000256" key="3">
    <source>
        <dbReference type="ARBA" id="ARBA00022525"/>
    </source>
</evidence>
<feature type="chain" id="PRO_5035191904" evidence="5">
    <location>
        <begin position="18"/>
        <end position="231"/>
    </location>
</feature>
<comment type="subcellular location">
    <subcellularLocation>
        <location evidence="1">Secreted</location>
    </subcellularLocation>
</comment>
<dbReference type="AlphaFoldDB" id="A0A8J5IFK8"/>
<accession>A0A8J5IFK8</accession>
<keyword evidence="3" id="KW-0964">Secreted</keyword>
<evidence type="ECO:0000256" key="5">
    <source>
        <dbReference type="SAM" id="SignalP"/>
    </source>
</evidence>
<keyword evidence="4" id="KW-0843">Virulence</keyword>
<name>A0A8J5IFK8_9STRA</name>
<dbReference type="Proteomes" id="UP000709295">
    <property type="component" value="Unassembled WGS sequence"/>
</dbReference>
<comment type="caution">
    <text evidence="6">The sequence shown here is derived from an EMBL/GenBank/DDBJ whole genome shotgun (WGS) entry which is preliminary data.</text>
</comment>
<proteinExistence type="inferred from homology"/>
<dbReference type="PANTHER" id="PTHR33657:SF8">
    <property type="entry name" value="DOMAIN PROTEIN, PUTATIVE (AFU_ORTHOLOGUE AFUA_5G00600)-RELATED"/>
    <property type="match status" value="1"/>
</dbReference>
<gene>
    <name evidence="6" type="ORF">JG688_00015533</name>
</gene>
<evidence type="ECO:0000256" key="1">
    <source>
        <dbReference type="ARBA" id="ARBA00004613"/>
    </source>
</evidence>
<dbReference type="Pfam" id="PF05630">
    <property type="entry name" value="NPP1"/>
    <property type="match status" value="1"/>
</dbReference>
<feature type="signal peptide" evidence="5">
    <location>
        <begin position="1"/>
        <end position="17"/>
    </location>
</feature>
<evidence type="ECO:0000313" key="6">
    <source>
        <dbReference type="EMBL" id="KAG6947477.1"/>
    </source>
</evidence>
<reference evidence="6" key="1">
    <citation type="submission" date="2021-01" db="EMBL/GenBank/DDBJ databases">
        <title>Phytophthora aleatoria, a newly-described species from Pinus radiata is distinct from Phytophthora cactorum isolates based on comparative genomics.</title>
        <authorList>
            <person name="Mcdougal R."/>
            <person name="Panda P."/>
            <person name="Williams N."/>
            <person name="Studholme D.J."/>
        </authorList>
    </citation>
    <scope>NUCLEOTIDE SEQUENCE</scope>
    <source>
        <strain evidence="6">NZFS 4037</strain>
    </source>
</reference>
<dbReference type="EMBL" id="JAENGY010001703">
    <property type="protein sequence ID" value="KAG6947477.1"/>
    <property type="molecule type" value="Genomic_DNA"/>
</dbReference>
<keyword evidence="7" id="KW-1185">Reference proteome</keyword>
<evidence type="ECO:0000256" key="4">
    <source>
        <dbReference type="ARBA" id="ARBA00023026"/>
    </source>
</evidence>
<dbReference type="GO" id="GO:0005576">
    <property type="term" value="C:extracellular region"/>
    <property type="evidence" value="ECO:0007669"/>
    <property type="project" value="UniProtKB-SubCell"/>
</dbReference>
<protein>
    <submittedName>
        <fullName evidence="6">Uncharacterized protein</fullName>
    </submittedName>
</protein>
<organism evidence="6 7">
    <name type="scientific">Phytophthora aleatoria</name>
    <dbReference type="NCBI Taxonomy" id="2496075"/>
    <lineage>
        <taxon>Eukaryota</taxon>
        <taxon>Sar</taxon>
        <taxon>Stramenopiles</taxon>
        <taxon>Oomycota</taxon>
        <taxon>Peronosporomycetes</taxon>
        <taxon>Peronosporales</taxon>
        <taxon>Peronosporaceae</taxon>
        <taxon>Phytophthora</taxon>
    </lineage>
</organism>